<dbReference type="InterPro" id="IPR003593">
    <property type="entry name" value="AAA+_ATPase"/>
</dbReference>
<dbReference type="CDD" id="cd03293">
    <property type="entry name" value="ABC_NrtD_SsuB_transporters"/>
    <property type="match status" value="1"/>
</dbReference>
<dbReference type="EMBL" id="FTOT01000007">
    <property type="protein sequence ID" value="SIT18359.1"/>
    <property type="molecule type" value="Genomic_DNA"/>
</dbReference>
<dbReference type="SMART" id="SM00382">
    <property type="entry name" value="AAA"/>
    <property type="match status" value="1"/>
</dbReference>
<feature type="domain" description="ABC transporter" evidence="5">
    <location>
        <begin position="5"/>
        <end position="234"/>
    </location>
</feature>
<proteinExistence type="inferred from homology"/>
<dbReference type="OrthoDB" id="9802264at2"/>
<keyword evidence="7" id="KW-1185">Reference proteome</keyword>
<evidence type="ECO:0000256" key="1">
    <source>
        <dbReference type="ARBA" id="ARBA00005417"/>
    </source>
</evidence>
<dbReference type="InterPro" id="IPR027417">
    <property type="entry name" value="P-loop_NTPase"/>
</dbReference>
<dbReference type="Pfam" id="PF00005">
    <property type="entry name" value="ABC_tran"/>
    <property type="match status" value="1"/>
</dbReference>
<dbReference type="PROSITE" id="PS00211">
    <property type="entry name" value="ABC_TRANSPORTER_1"/>
    <property type="match status" value="1"/>
</dbReference>
<protein>
    <submittedName>
        <fullName evidence="6">NitT/TauT family transport system ATP-binding protein</fullName>
    </submittedName>
</protein>
<comment type="similarity">
    <text evidence="1">Belongs to the ABC transporter superfamily.</text>
</comment>
<reference evidence="6 7" key="1">
    <citation type="submission" date="2017-01" db="EMBL/GenBank/DDBJ databases">
        <authorList>
            <person name="Mah S.A."/>
            <person name="Swanson W.J."/>
            <person name="Moy G.W."/>
            <person name="Vacquier V.D."/>
        </authorList>
    </citation>
    <scope>NUCLEOTIDE SEQUENCE [LARGE SCALE GENOMIC DNA]</scope>
    <source>
        <strain evidence="6 7">DSM 26375</strain>
    </source>
</reference>
<dbReference type="PROSITE" id="PS50893">
    <property type="entry name" value="ABC_TRANSPORTER_2"/>
    <property type="match status" value="1"/>
</dbReference>
<dbReference type="SUPFAM" id="SSF52540">
    <property type="entry name" value="P-loop containing nucleoside triphosphate hydrolases"/>
    <property type="match status" value="1"/>
</dbReference>
<dbReference type="RefSeq" id="WP_076533237.1">
    <property type="nucleotide sequence ID" value="NZ_BMEH01000007.1"/>
</dbReference>
<evidence type="ECO:0000313" key="7">
    <source>
        <dbReference type="Proteomes" id="UP000186141"/>
    </source>
</evidence>
<dbReference type="STRING" id="1086013.SAMN05421774_107141"/>
<accession>A0A1N7Q6M1</accession>
<dbReference type="Proteomes" id="UP000186141">
    <property type="component" value="Unassembled WGS sequence"/>
</dbReference>
<dbReference type="GO" id="GO:0016887">
    <property type="term" value="F:ATP hydrolysis activity"/>
    <property type="evidence" value="ECO:0007669"/>
    <property type="project" value="InterPro"/>
</dbReference>
<dbReference type="PANTHER" id="PTHR42788:SF13">
    <property type="entry name" value="ALIPHATIC SULFONATES IMPORT ATP-BINDING PROTEIN SSUB"/>
    <property type="match status" value="1"/>
</dbReference>
<sequence length="248" mass="27746">MDPIIRFSEVGLRLGGMRIYDEITFDVAPGEFLCLLGPSGCGKSTALRLMGDLLPVQDGQITVGGKTPAEAANRLAYVFQQPRLLPWRSALHNAAFGIEMRDPSVPRAEREARARAQLERVGLGKDMDKMPLMLSGGERQRVAIARALALDPEIILMDEPFSALDPNTRTRLRDQMIELWQQSGKTVIFVTHDMDEALYLADRIVVFSGKPARVASVIEVREPRPRDILRDPALLEKRDDLLRLFSDI</sequence>
<dbReference type="AlphaFoldDB" id="A0A1N7Q6M1"/>
<dbReference type="InterPro" id="IPR050166">
    <property type="entry name" value="ABC_transporter_ATP-bind"/>
</dbReference>
<evidence type="ECO:0000313" key="6">
    <source>
        <dbReference type="EMBL" id="SIT18359.1"/>
    </source>
</evidence>
<dbReference type="PANTHER" id="PTHR42788">
    <property type="entry name" value="TAURINE IMPORT ATP-BINDING PROTEIN-RELATED"/>
    <property type="match status" value="1"/>
</dbReference>
<name>A0A1N7Q6M1_9RHOB</name>
<evidence type="ECO:0000259" key="5">
    <source>
        <dbReference type="PROSITE" id="PS50893"/>
    </source>
</evidence>
<dbReference type="Gene3D" id="3.40.50.300">
    <property type="entry name" value="P-loop containing nucleotide triphosphate hydrolases"/>
    <property type="match status" value="1"/>
</dbReference>
<gene>
    <name evidence="6" type="ORF">SAMN05421774_107141</name>
</gene>
<evidence type="ECO:0000256" key="2">
    <source>
        <dbReference type="ARBA" id="ARBA00022448"/>
    </source>
</evidence>
<evidence type="ECO:0000256" key="3">
    <source>
        <dbReference type="ARBA" id="ARBA00022741"/>
    </source>
</evidence>
<keyword evidence="2" id="KW-0813">Transport</keyword>
<dbReference type="GO" id="GO:0005524">
    <property type="term" value="F:ATP binding"/>
    <property type="evidence" value="ECO:0007669"/>
    <property type="project" value="UniProtKB-KW"/>
</dbReference>
<evidence type="ECO:0000256" key="4">
    <source>
        <dbReference type="ARBA" id="ARBA00022840"/>
    </source>
</evidence>
<keyword evidence="4 6" id="KW-0067">ATP-binding</keyword>
<organism evidence="6 7">
    <name type="scientific">Gemmobacter megaterium</name>
    <dbReference type="NCBI Taxonomy" id="1086013"/>
    <lineage>
        <taxon>Bacteria</taxon>
        <taxon>Pseudomonadati</taxon>
        <taxon>Pseudomonadota</taxon>
        <taxon>Alphaproteobacteria</taxon>
        <taxon>Rhodobacterales</taxon>
        <taxon>Paracoccaceae</taxon>
        <taxon>Gemmobacter</taxon>
    </lineage>
</organism>
<keyword evidence="3" id="KW-0547">Nucleotide-binding</keyword>
<dbReference type="InterPro" id="IPR017871">
    <property type="entry name" value="ABC_transporter-like_CS"/>
</dbReference>
<dbReference type="InterPro" id="IPR003439">
    <property type="entry name" value="ABC_transporter-like_ATP-bd"/>
</dbReference>